<dbReference type="Gene3D" id="3.20.20.60">
    <property type="entry name" value="Phosphoenolpyruvate-binding domains"/>
    <property type="match status" value="1"/>
</dbReference>
<dbReference type="InterPro" id="IPR040186">
    <property type="entry name" value="Citramalyl-CoA_lyase"/>
</dbReference>
<dbReference type="InterPro" id="IPR015813">
    <property type="entry name" value="Pyrv/PenolPyrv_kinase-like_dom"/>
</dbReference>
<evidence type="ECO:0000313" key="5">
    <source>
        <dbReference type="EMBL" id="KAJ8315672.1"/>
    </source>
</evidence>
<evidence type="ECO:0000256" key="3">
    <source>
        <dbReference type="ARBA" id="ARBA00022842"/>
    </source>
</evidence>
<dbReference type="SUPFAM" id="SSF51621">
    <property type="entry name" value="Phosphoenolpyruvate/pyruvate domain"/>
    <property type="match status" value="1"/>
</dbReference>
<dbReference type="Pfam" id="PF03328">
    <property type="entry name" value="HpcH_HpaI"/>
    <property type="match status" value="1"/>
</dbReference>
<dbReference type="EMBL" id="JARBDR010000337">
    <property type="protein sequence ID" value="KAJ8315672.1"/>
    <property type="molecule type" value="Genomic_DNA"/>
</dbReference>
<evidence type="ECO:0000256" key="2">
    <source>
        <dbReference type="ARBA" id="ARBA00022723"/>
    </source>
</evidence>
<dbReference type="PIRSF" id="PIRSF015582">
    <property type="entry name" value="Cit_lyase_B"/>
    <property type="match status" value="1"/>
</dbReference>
<reference evidence="5 6" key="1">
    <citation type="submission" date="2022-12" db="EMBL/GenBank/DDBJ databases">
        <title>Chromosome-level genome of Tegillarca granosa.</title>
        <authorList>
            <person name="Kim J."/>
        </authorList>
    </citation>
    <scope>NUCLEOTIDE SEQUENCE [LARGE SCALE GENOMIC DNA]</scope>
    <source>
        <strain evidence="5">Teg-2019</strain>
        <tissue evidence="5">Adductor muscle</tissue>
    </source>
</reference>
<dbReference type="InterPro" id="IPR005000">
    <property type="entry name" value="Aldolase/citrate-lyase_domain"/>
</dbReference>
<comment type="caution">
    <text evidence="5">The sequence shown here is derived from an EMBL/GenBank/DDBJ whole genome shotgun (WGS) entry which is preliminary data.</text>
</comment>
<keyword evidence="2" id="KW-0479">Metal-binding</keyword>
<name>A0ABQ9FIC2_TEGGR</name>
<dbReference type="InterPro" id="IPR011206">
    <property type="entry name" value="Citrate_lyase_beta/mcl1/mcl2"/>
</dbReference>
<keyword evidence="6" id="KW-1185">Reference proteome</keyword>
<evidence type="ECO:0000256" key="1">
    <source>
        <dbReference type="ARBA" id="ARBA00001946"/>
    </source>
</evidence>
<dbReference type="PANTHER" id="PTHR11105">
    <property type="entry name" value="CITRATE LYASE SUBUNIT BETA-RELATED"/>
    <property type="match status" value="1"/>
</dbReference>
<evidence type="ECO:0000259" key="4">
    <source>
        <dbReference type="Pfam" id="PF03328"/>
    </source>
</evidence>
<dbReference type="Proteomes" id="UP001217089">
    <property type="component" value="Unassembled WGS sequence"/>
</dbReference>
<dbReference type="PANTHER" id="PTHR11105:SF0">
    <property type="entry name" value="CITRAMALYL-COA LYASE, MITOCHONDRIAL"/>
    <property type="match status" value="1"/>
</dbReference>
<protein>
    <recommendedName>
        <fullName evidence="4">HpcH/HpaI aldolase/citrate lyase domain-containing protein</fullName>
    </recommendedName>
</protein>
<sequence length="279" mass="31447">MALTPVILMVSRRTRGVGRIFTSLKPQCESVARFYSASVELPDMFTGKKYIPRRAVLYVPGSDKNKLQKITSLDVDCAVMDCEDGVAMNRKEIARSNIREMLDVLDFGRTECVVRVNSASSGLMGDDLKEILKADKQPMTIMLPKVQRKEEIDLFTQRLKDSLEGRQHKQKFNLITFVESAMGMMNLKEVCNRTFELSLKHKLYVHDGIVFGSDDFCADIGATRTKDATELLYARQKVVVCAKAFGLQAIDLVHIDYKDLEGLEKQSLEGARMGFTETV</sequence>
<dbReference type="InterPro" id="IPR040442">
    <property type="entry name" value="Pyrv_kinase-like_dom_sf"/>
</dbReference>
<evidence type="ECO:0000313" key="6">
    <source>
        <dbReference type="Proteomes" id="UP001217089"/>
    </source>
</evidence>
<proteinExistence type="predicted"/>
<gene>
    <name evidence="5" type="ORF">KUTeg_007822</name>
</gene>
<keyword evidence="3" id="KW-0460">Magnesium</keyword>
<feature type="domain" description="HpcH/HpaI aldolase/citrate lyase" evidence="4">
    <location>
        <begin position="54"/>
        <end position="276"/>
    </location>
</feature>
<comment type="cofactor">
    <cofactor evidence="1">
        <name>Mg(2+)</name>
        <dbReference type="ChEBI" id="CHEBI:18420"/>
    </cofactor>
</comment>
<organism evidence="5 6">
    <name type="scientific">Tegillarca granosa</name>
    <name type="common">Malaysian cockle</name>
    <name type="synonym">Anadara granosa</name>
    <dbReference type="NCBI Taxonomy" id="220873"/>
    <lineage>
        <taxon>Eukaryota</taxon>
        <taxon>Metazoa</taxon>
        <taxon>Spiralia</taxon>
        <taxon>Lophotrochozoa</taxon>
        <taxon>Mollusca</taxon>
        <taxon>Bivalvia</taxon>
        <taxon>Autobranchia</taxon>
        <taxon>Pteriomorphia</taxon>
        <taxon>Arcoida</taxon>
        <taxon>Arcoidea</taxon>
        <taxon>Arcidae</taxon>
        <taxon>Tegillarca</taxon>
    </lineage>
</organism>
<accession>A0ABQ9FIC2</accession>